<dbReference type="SUPFAM" id="SSF82153">
    <property type="entry name" value="FAS1 domain"/>
    <property type="match status" value="1"/>
</dbReference>
<organism evidence="1 2">
    <name type="scientific">Sphingobacterium suaedae</name>
    <dbReference type="NCBI Taxonomy" id="1686402"/>
    <lineage>
        <taxon>Bacteria</taxon>
        <taxon>Pseudomonadati</taxon>
        <taxon>Bacteroidota</taxon>
        <taxon>Sphingobacteriia</taxon>
        <taxon>Sphingobacteriales</taxon>
        <taxon>Sphingobacteriaceae</taxon>
        <taxon>Sphingobacterium</taxon>
    </lineage>
</organism>
<evidence type="ECO:0008006" key="3">
    <source>
        <dbReference type="Google" id="ProtNLM"/>
    </source>
</evidence>
<keyword evidence="2" id="KW-1185">Reference proteome</keyword>
<dbReference type="PROSITE" id="PS51257">
    <property type="entry name" value="PROKAR_LIPOPROTEIN"/>
    <property type="match status" value="1"/>
</dbReference>
<accession>A0ABW5KKN7</accession>
<dbReference type="EMBL" id="JBHULR010000015">
    <property type="protein sequence ID" value="MFD2549196.1"/>
    <property type="molecule type" value="Genomic_DNA"/>
</dbReference>
<dbReference type="Proteomes" id="UP001597545">
    <property type="component" value="Unassembled WGS sequence"/>
</dbReference>
<reference evidence="2" key="1">
    <citation type="journal article" date="2019" name="Int. J. Syst. Evol. Microbiol.">
        <title>The Global Catalogue of Microorganisms (GCM) 10K type strain sequencing project: providing services to taxonomists for standard genome sequencing and annotation.</title>
        <authorList>
            <consortium name="The Broad Institute Genomics Platform"/>
            <consortium name="The Broad Institute Genome Sequencing Center for Infectious Disease"/>
            <person name="Wu L."/>
            <person name="Ma J."/>
        </authorList>
    </citation>
    <scope>NUCLEOTIDE SEQUENCE [LARGE SCALE GENOMIC DNA]</scope>
    <source>
        <strain evidence="2">KCTC 42662</strain>
    </source>
</reference>
<protein>
    <recommendedName>
        <fullName evidence="3">FAS1 domain-containing protein</fullName>
    </recommendedName>
</protein>
<name>A0ABW5KKN7_9SPHI</name>
<sequence length="222" mass="25321">MKKLVNIVSIFISLCLIISCERGDQHYYEYTNETQTYDGTILQYIESRPGTFDSLVLVLDRLPELRKTLGTESGELTLFAVTNRSFEIAVKAMNVARGLSQKSPLYLEDIDKLELDSLVSRYVFTEKFDTEELQPFREGRTVKSARFNYDMNLLYKITDASGLIEGGQQQILLSDVNNSIFQRYWKTINTAAVNLKTKNGVIHVLSSGHDFGFNKLTTKFSQ</sequence>
<dbReference type="Gene3D" id="2.30.180.10">
    <property type="entry name" value="FAS1 domain"/>
    <property type="match status" value="1"/>
</dbReference>
<dbReference type="RefSeq" id="WP_380905515.1">
    <property type="nucleotide sequence ID" value="NZ_JBHUEG010000012.1"/>
</dbReference>
<comment type="caution">
    <text evidence="1">The sequence shown here is derived from an EMBL/GenBank/DDBJ whole genome shotgun (WGS) entry which is preliminary data.</text>
</comment>
<evidence type="ECO:0000313" key="1">
    <source>
        <dbReference type="EMBL" id="MFD2549196.1"/>
    </source>
</evidence>
<proteinExistence type="predicted"/>
<gene>
    <name evidence="1" type="ORF">ACFSR5_16230</name>
</gene>
<dbReference type="InterPro" id="IPR036378">
    <property type="entry name" value="FAS1_dom_sf"/>
</dbReference>
<evidence type="ECO:0000313" key="2">
    <source>
        <dbReference type="Proteomes" id="UP001597545"/>
    </source>
</evidence>